<keyword evidence="4" id="KW-1185">Reference proteome</keyword>
<feature type="region of interest" description="Disordered" evidence="2">
    <location>
        <begin position="91"/>
        <end position="183"/>
    </location>
</feature>
<proteinExistence type="predicted"/>
<organism evidence="3 4">
    <name type="scientific">Porcisia hertigi</name>
    <dbReference type="NCBI Taxonomy" id="2761500"/>
    <lineage>
        <taxon>Eukaryota</taxon>
        <taxon>Discoba</taxon>
        <taxon>Euglenozoa</taxon>
        <taxon>Kinetoplastea</taxon>
        <taxon>Metakinetoplastina</taxon>
        <taxon>Trypanosomatida</taxon>
        <taxon>Trypanosomatidae</taxon>
        <taxon>Leishmaniinae</taxon>
        <taxon>Porcisia</taxon>
    </lineage>
</organism>
<sequence>MSRAREAVKLAFSSTITLPNIPRIAADEKSRQKYHSEYDKYEPELRRHHLGAAETTKTIGLKDVPAEFDRTVPSPLGPTEAEMEYGRICEKRKAQRQRKGARTAGVRLAPTMKSPRLTPMPRNLTLPRPPQSAAIEDEPQQRGSLSASFRSSASGTHATSATAAPVPPAVSEEPTGPTTVEVDGTHTVGADVVVTTLAHTPQPPPALTRQKSATVTTPTSQLRARTAPPRKRSQSAKSLGQRSGRSCTPLNGVTEPKPRHPSPAVGAVLSSTAPPPTPLRPSSAFRVHGPPTAESTARLLRVLLDPPQKYVSSLRLDVSSFDLKWLRNGQSAPHQMVTISSYFNDDAASRQSRINSPRSVITLLENGVLPQDWNPKSYAAPAATMSAFGDIEQEASSLQSEICAHRRAHVQAKRDAIRRALQDSYSSLCAQVPLNELVSWYRDLRQDDTLPNAALETEELTLETVAQQRPVRQRWVLEGNKPPMARELQLIKKFQGRQEATAQRKLHEGVEVDVWRRNKMQAEQESRQPQQIRLEAHLVERQRREEEYQRELQSRLEKAEARNAERAVAREKQLRKLQQQREAQEAERVRRLERNMAAQEEQAAALEKKRREKEAKIEQLRAMREARLEEDHRRLVEKQQQVAYLRDLAKRRAAEAEEAARQAALERQLQVEERLRELQARRREEAVQRMVAEIAHHEHLNEIRSQALAREEMLKATVEGKNRQNEEHYRTARLRQLADIMWRREAHWEEEEAKAYAVLQLQRIVEFRKLYTVAQLLEKRKAAEAVVRQRELMHEQAMRSRDELRAQRDLLTERIATLPQKTWR</sequence>
<evidence type="ECO:0000313" key="4">
    <source>
        <dbReference type="Proteomes" id="UP000674318"/>
    </source>
</evidence>
<dbReference type="GeneID" id="94286465"/>
<dbReference type="PANTHER" id="PTHR38019:SF1">
    <property type="entry name" value="N-ACETYLTRANSFERASE DOMAIN-CONTAINING PROTEIN"/>
    <property type="match status" value="1"/>
</dbReference>
<name>A0A836HPT2_9TRYP</name>
<evidence type="ECO:0000256" key="1">
    <source>
        <dbReference type="SAM" id="Coils"/>
    </source>
</evidence>
<dbReference type="EMBL" id="JAFJZO010000036">
    <property type="protein sequence ID" value="KAG5490217.1"/>
    <property type="molecule type" value="Genomic_DNA"/>
</dbReference>
<feature type="region of interest" description="Disordered" evidence="2">
    <location>
        <begin position="198"/>
        <end position="288"/>
    </location>
</feature>
<dbReference type="Proteomes" id="UP000674318">
    <property type="component" value="Unassembled WGS sequence"/>
</dbReference>
<feature type="compositionally biased region" description="Polar residues" evidence="2">
    <location>
        <begin position="235"/>
        <end position="251"/>
    </location>
</feature>
<feature type="coiled-coil region" evidence="1">
    <location>
        <begin position="542"/>
        <end position="681"/>
    </location>
</feature>
<feature type="compositionally biased region" description="Polar residues" evidence="2">
    <location>
        <begin position="209"/>
        <end position="223"/>
    </location>
</feature>
<keyword evidence="1" id="KW-0175">Coiled coil</keyword>
<comment type="caution">
    <text evidence="3">The sequence shown here is derived from an EMBL/GenBank/DDBJ whole genome shotgun (WGS) entry which is preliminary data.</text>
</comment>
<dbReference type="KEGG" id="phet:94286465"/>
<reference evidence="3 4" key="1">
    <citation type="submission" date="2021-02" db="EMBL/GenBank/DDBJ databases">
        <title>Porcisia hertigi Genome sequencing and assembly.</title>
        <authorList>
            <person name="Almutairi H."/>
            <person name="Gatherer D."/>
        </authorList>
    </citation>
    <scope>NUCLEOTIDE SEQUENCE [LARGE SCALE GENOMIC DNA]</scope>
    <source>
        <strain evidence="3 4">C119</strain>
    </source>
</reference>
<feature type="compositionally biased region" description="Low complexity" evidence="2">
    <location>
        <begin position="142"/>
        <end position="174"/>
    </location>
</feature>
<dbReference type="PANTHER" id="PTHR38019">
    <property type="entry name" value="KDA ANTIGEN P200, PUTATIVE-RELATED"/>
    <property type="match status" value="1"/>
</dbReference>
<gene>
    <name evidence="3" type="ORF">JKF63_00336</name>
</gene>
<protein>
    <submittedName>
        <fullName evidence="3">Uncharacterized protein</fullName>
    </submittedName>
</protein>
<evidence type="ECO:0000256" key="2">
    <source>
        <dbReference type="SAM" id="MobiDB-lite"/>
    </source>
</evidence>
<evidence type="ECO:0000313" key="3">
    <source>
        <dbReference type="EMBL" id="KAG5490217.1"/>
    </source>
</evidence>
<dbReference type="RefSeq" id="XP_067752545.1">
    <property type="nucleotide sequence ID" value="XM_067896388.1"/>
</dbReference>
<accession>A0A836HPT2</accession>
<dbReference type="AlphaFoldDB" id="A0A836HPT2"/>
<dbReference type="OrthoDB" id="267746at2759"/>